<feature type="region of interest" description="Disordered" evidence="1">
    <location>
        <begin position="1"/>
        <end position="36"/>
    </location>
</feature>
<gene>
    <name evidence="2" type="primary">ORF222403</name>
</gene>
<name>A0A0B7C367_9EUPU</name>
<proteinExistence type="predicted"/>
<feature type="non-terminal residue" evidence="2">
    <location>
        <position position="80"/>
    </location>
</feature>
<accession>A0A0B7C367</accession>
<feature type="non-terminal residue" evidence="2">
    <location>
        <position position="1"/>
    </location>
</feature>
<reference evidence="2" key="1">
    <citation type="submission" date="2014-12" db="EMBL/GenBank/DDBJ databases">
        <title>Insight into the proteome of Arion vulgaris.</title>
        <authorList>
            <person name="Aradska J."/>
            <person name="Bulat T."/>
            <person name="Smidak R."/>
            <person name="Sarate P."/>
            <person name="Gangsoo J."/>
            <person name="Sialana F."/>
            <person name="Bilban M."/>
            <person name="Lubec G."/>
        </authorList>
    </citation>
    <scope>NUCLEOTIDE SEQUENCE</scope>
    <source>
        <tissue evidence="2">Skin</tissue>
    </source>
</reference>
<dbReference type="AlphaFoldDB" id="A0A0B7C367"/>
<evidence type="ECO:0000313" key="2">
    <source>
        <dbReference type="EMBL" id="CEK99899.1"/>
    </source>
</evidence>
<protein>
    <submittedName>
        <fullName evidence="2">Uncharacterized protein</fullName>
    </submittedName>
</protein>
<dbReference type="EMBL" id="HACG01053028">
    <property type="protein sequence ID" value="CEK99899.1"/>
    <property type="molecule type" value="Transcribed_RNA"/>
</dbReference>
<evidence type="ECO:0000256" key="1">
    <source>
        <dbReference type="SAM" id="MobiDB-lite"/>
    </source>
</evidence>
<sequence>KPVMQASPVTQKLTAQGKPCQSPLLRNPFTLKSPKSPVNVPGQYYYYDYSDEDSDSRPVSRDFSTASTMSLNELLDSSAE</sequence>
<organism evidence="2">
    <name type="scientific">Arion vulgaris</name>
    <dbReference type="NCBI Taxonomy" id="1028688"/>
    <lineage>
        <taxon>Eukaryota</taxon>
        <taxon>Metazoa</taxon>
        <taxon>Spiralia</taxon>
        <taxon>Lophotrochozoa</taxon>
        <taxon>Mollusca</taxon>
        <taxon>Gastropoda</taxon>
        <taxon>Heterobranchia</taxon>
        <taxon>Euthyneura</taxon>
        <taxon>Panpulmonata</taxon>
        <taxon>Eupulmonata</taxon>
        <taxon>Stylommatophora</taxon>
        <taxon>Helicina</taxon>
        <taxon>Arionoidea</taxon>
        <taxon>Arionidae</taxon>
        <taxon>Arion</taxon>
    </lineage>
</organism>